<proteinExistence type="predicted"/>
<keyword evidence="2" id="KW-1185">Reference proteome</keyword>
<accession>A0ABD3I2I3</accession>
<dbReference type="AlphaFoldDB" id="A0ABD3I2I3"/>
<evidence type="ECO:0000313" key="1">
    <source>
        <dbReference type="EMBL" id="KAL3697471.1"/>
    </source>
</evidence>
<protein>
    <submittedName>
        <fullName evidence="1">Uncharacterized protein</fullName>
    </submittedName>
</protein>
<evidence type="ECO:0000313" key="2">
    <source>
        <dbReference type="Proteomes" id="UP001633002"/>
    </source>
</evidence>
<comment type="caution">
    <text evidence="1">The sequence shown here is derived from an EMBL/GenBank/DDBJ whole genome shotgun (WGS) entry which is preliminary data.</text>
</comment>
<name>A0ABD3I2I3_9MARC</name>
<sequence length="157" mass="17944">MTVAVAKKFTIVSVMEFGQQLVDFTGAVKEVKDARVIFECGSYECARPGRQIELARPCWQLVYAFVSLGTDDYKPQLVKDPYYRPQSCEIRYKTWQEEFTLDKGVGADAVNIKNKVPRWEFAGLEPVEDKPFVHPASKRRVLPEIAEQLLFIGEYCA</sequence>
<gene>
    <name evidence="1" type="ORF">R1sor_011547</name>
</gene>
<reference evidence="1 2" key="1">
    <citation type="submission" date="2024-09" db="EMBL/GenBank/DDBJ databases">
        <title>Chromosome-scale assembly of Riccia sorocarpa.</title>
        <authorList>
            <person name="Paukszto L."/>
        </authorList>
    </citation>
    <scope>NUCLEOTIDE SEQUENCE [LARGE SCALE GENOMIC DNA]</scope>
    <source>
        <strain evidence="1">LP-2024</strain>
        <tissue evidence="1">Aerial parts of the thallus</tissue>
    </source>
</reference>
<dbReference type="EMBL" id="JBJQOH010000002">
    <property type="protein sequence ID" value="KAL3697471.1"/>
    <property type="molecule type" value="Genomic_DNA"/>
</dbReference>
<dbReference type="Proteomes" id="UP001633002">
    <property type="component" value="Unassembled WGS sequence"/>
</dbReference>
<organism evidence="1 2">
    <name type="scientific">Riccia sorocarpa</name>
    <dbReference type="NCBI Taxonomy" id="122646"/>
    <lineage>
        <taxon>Eukaryota</taxon>
        <taxon>Viridiplantae</taxon>
        <taxon>Streptophyta</taxon>
        <taxon>Embryophyta</taxon>
        <taxon>Marchantiophyta</taxon>
        <taxon>Marchantiopsida</taxon>
        <taxon>Marchantiidae</taxon>
        <taxon>Marchantiales</taxon>
        <taxon>Ricciaceae</taxon>
        <taxon>Riccia</taxon>
    </lineage>
</organism>